<reference evidence="3 4" key="1">
    <citation type="submission" date="2016-06" db="EMBL/GenBank/DDBJ databases">
        <authorList>
            <person name="Olsen C.W."/>
            <person name="Carey S."/>
            <person name="Hinshaw L."/>
            <person name="Karasin A.I."/>
        </authorList>
    </citation>
    <scope>NUCLEOTIDE SEQUENCE [LARGE SCALE GENOMIC DNA]</scope>
    <source>
        <strain evidence="3 4">LZ-22</strain>
    </source>
</reference>
<keyword evidence="4" id="KW-1185">Reference proteome</keyword>
<evidence type="ECO:0000256" key="1">
    <source>
        <dbReference type="SAM" id="MobiDB-lite"/>
    </source>
</evidence>
<evidence type="ECO:0008006" key="5">
    <source>
        <dbReference type="Google" id="ProtNLM"/>
    </source>
</evidence>
<proteinExistence type="predicted"/>
<dbReference type="AlphaFoldDB" id="A0A1G6GD82"/>
<protein>
    <recommendedName>
        <fullName evidence="5">Transglycosylase SLT domain-containing protein</fullName>
    </recommendedName>
</protein>
<sequence length="261" mass="26918">MVTMRTRRAPLLITAASGLLTAALAATPLVFAQTSTLQAVPAVTAAAAVDPSASGTPAADPTALTAERSGQVTRDLERPDLTQVAADRAAAQAKLSDSISSQDKFLSDAEKKAQADAAAKAAADKKAQADAAAKAAADKKAAADAKAAADKKAASASGGYSGKPQDIARQMMAADFGWGDQQFQCYNNIIMRESEWNPTADNPSSDAYGIPQALPGSKMASAGADWATNPATQIKWGLGYVKDRYGTPCAAWSFKSANGWY</sequence>
<dbReference type="Proteomes" id="UP000199086">
    <property type="component" value="Unassembled WGS sequence"/>
</dbReference>
<keyword evidence="2" id="KW-0732">Signal</keyword>
<name>A0A1G6GD82_9ACTN</name>
<dbReference type="InterPro" id="IPR023346">
    <property type="entry name" value="Lysozyme-like_dom_sf"/>
</dbReference>
<dbReference type="SUPFAM" id="SSF53955">
    <property type="entry name" value="Lysozyme-like"/>
    <property type="match status" value="1"/>
</dbReference>
<evidence type="ECO:0000313" key="4">
    <source>
        <dbReference type="Proteomes" id="UP000199086"/>
    </source>
</evidence>
<feature type="chain" id="PRO_5038828949" description="Transglycosylase SLT domain-containing protein" evidence="2">
    <location>
        <begin position="33"/>
        <end position="261"/>
    </location>
</feature>
<evidence type="ECO:0000313" key="3">
    <source>
        <dbReference type="EMBL" id="SDB79962.1"/>
    </source>
</evidence>
<feature type="region of interest" description="Disordered" evidence="1">
    <location>
        <begin position="50"/>
        <end position="73"/>
    </location>
</feature>
<evidence type="ECO:0000256" key="2">
    <source>
        <dbReference type="SAM" id="SignalP"/>
    </source>
</evidence>
<dbReference type="EMBL" id="FMYF01000001">
    <property type="protein sequence ID" value="SDB79962.1"/>
    <property type="molecule type" value="Genomic_DNA"/>
</dbReference>
<dbReference type="STRING" id="1577474.GA0111570_101235"/>
<dbReference type="Gene3D" id="1.10.530.10">
    <property type="match status" value="1"/>
</dbReference>
<gene>
    <name evidence="3" type="ORF">GA0111570_101235</name>
</gene>
<accession>A0A1G6GD82</accession>
<feature type="signal peptide" evidence="2">
    <location>
        <begin position="1"/>
        <end position="32"/>
    </location>
</feature>
<organism evidence="3 4">
    <name type="scientific">Raineyella antarctica</name>
    <dbReference type="NCBI Taxonomy" id="1577474"/>
    <lineage>
        <taxon>Bacteria</taxon>
        <taxon>Bacillati</taxon>
        <taxon>Actinomycetota</taxon>
        <taxon>Actinomycetes</taxon>
        <taxon>Propionibacteriales</taxon>
        <taxon>Propionibacteriaceae</taxon>
        <taxon>Raineyella</taxon>
    </lineage>
</organism>